<evidence type="ECO:0008006" key="4">
    <source>
        <dbReference type="Google" id="ProtNLM"/>
    </source>
</evidence>
<protein>
    <recommendedName>
        <fullName evidence="4">Exopolysaccharide biosynthesis protein</fullName>
    </recommendedName>
</protein>
<dbReference type="EMBL" id="BMKF01000001">
    <property type="protein sequence ID" value="GGB55912.1"/>
    <property type="molecule type" value="Genomic_DNA"/>
</dbReference>
<dbReference type="InterPro" id="IPR010331">
    <property type="entry name" value="ExoD"/>
</dbReference>
<evidence type="ECO:0000313" key="2">
    <source>
        <dbReference type="EMBL" id="GGB55912.1"/>
    </source>
</evidence>
<feature type="transmembrane region" description="Helical" evidence="1">
    <location>
        <begin position="149"/>
        <end position="170"/>
    </location>
</feature>
<comment type="caution">
    <text evidence="2">The sequence shown here is derived from an EMBL/GenBank/DDBJ whole genome shotgun (WGS) entry which is preliminary data.</text>
</comment>
<accession>A0ABQ1J0K5</accession>
<sequence>MTASTDDPLENVLDRAIKETDGDKVSFGDLLDMFGHRSFGPVVALLGLIAVIPPVGGIPGLPAAIGLIILLFSAQIVFGASHIWVPDFIENLSIEKEKLRKAEDRWSKWLKRIDRLISERMDFLTGGWAVYIAAILISVLAILMIPLELVPFAAAAPGVAIMVFGLAFVARDGVLMLIGYATSAIAIGLAITLVPWGTVAGWF</sequence>
<feature type="transmembrane region" description="Helical" evidence="1">
    <location>
        <begin position="64"/>
        <end position="85"/>
    </location>
</feature>
<keyword evidence="1" id="KW-0472">Membrane</keyword>
<feature type="transmembrane region" description="Helical" evidence="1">
    <location>
        <begin position="121"/>
        <end position="143"/>
    </location>
</feature>
<dbReference type="Proteomes" id="UP000628854">
    <property type="component" value="Unassembled WGS sequence"/>
</dbReference>
<dbReference type="PANTHER" id="PTHR41795:SF1">
    <property type="entry name" value="EXOPOLYSACCHARIDE SYNTHESIS PROTEIN"/>
    <property type="match status" value="1"/>
</dbReference>
<evidence type="ECO:0000256" key="1">
    <source>
        <dbReference type="SAM" id="Phobius"/>
    </source>
</evidence>
<keyword evidence="1" id="KW-0812">Transmembrane</keyword>
<gene>
    <name evidence="2" type="ORF">GCM10011503_00300</name>
</gene>
<evidence type="ECO:0000313" key="3">
    <source>
        <dbReference type="Proteomes" id="UP000628854"/>
    </source>
</evidence>
<dbReference type="PANTHER" id="PTHR41795">
    <property type="entry name" value="EXOPOLYSACCHARIDE SYNTHESIS PROTEIN"/>
    <property type="match status" value="1"/>
</dbReference>
<organism evidence="2 3">
    <name type="scientific">Henriciella pelagia</name>
    <dbReference type="NCBI Taxonomy" id="1977912"/>
    <lineage>
        <taxon>Bacteria</taxon>
        <taxon>Pseudomonadati</taxon>
        <taxon>Pseudomonadota</taxon>
        <taxon>Alphaproteobacteria</taxon>
        <taxon>Hyphomonadales</taxon>
        <taxon>Hyphomonadaceae</taxon>
        <taxon>Henriciella</taxon>
    </lineage>
</organism>
<dbReference type="PIRSF" id="PIRSF033239">
    <property type="entry name" value="ExoD"/>
    <property type="match status" value="1"/>
</dbReference>
<reference evidence="3" key="1">
    <citation type="journal article" date="2019" name="Int. J. Syst. Evol. Microbiol.">
        <title>The Global Catalogue of Microorganisms (GCM) 10K type strain sequencing project: providing services to taxonomists for standard genome sequencing and annotation.</title>
        <authorList>
            <consortium name="The Broad Institute Genomics Platform"/>
            <consortium name="The Broad Institute Genome Sequencing Center for Infectious Disease"/>
            <person name="Wu L."/>
            <person name="Ma J."/>
        </authorList>
    </citation>
    <scope>NUCLEOTIDE SEQUENCE [LARGE SCALE GENOMIC DNA]</scope>
    <source>
        <strain evidence="3">CGMCC 1.15928</strain>
    </source>
</reference>
<keyword evidence="3" id="KW-1185">Reference proteome</keyword>
<feature type="transmembrane region" description="Helical" evidence="1">
    <location>
        <begin position="177"/>
        <end position="197"/>
    </location>
</feature>
<dbReference type="RefSeq" id="WP_084394162.1">
    <property type="nucleotide sequence ID" value="NZ_BMKF01000001.1"/>
</dbReference>
<name>A0ABQ1J0K5_9PROT</name>
<proteinExistence type="predicted"/>
<feature type="transmembrane region" description="Helical" evidence="1">
    <location>
        <begin position="39"/>
        <end position="58"/>
    </location>
</feature>
<keyword evidence="1" id="KW-1133">Transmembrane helix</keyword>
<dbReference type="Pfam" id="PF06055">
    <property type="entry name" value="ExoD"/>
    <property type="match status" value="1"/>
</dbReference>